<name>X6N4Q3_RETFI</name>
<protein>
    <submittedName>
        <fullName evidence="2">Ser/Thr protein kinase</fullName>
    </submittedName>
</protein>
<gene>
    <name evidence="2" type="ORF">RFI_16472</name>
</gene>
<organism evidence="2 3">
    <name type="scientific">Reticulomyxa filosa</name>
    <dbReference type="NCBI Taxonomy" id="46433"/>
    <lineage>
        <taxon>Eukaryota</taxon>
        <taxon>Sar</taxon>
        <taxon>Rhizaria</taxon>
        <taxon>Retaria</taxon>
        <taxon>Foraminifera</taxon>
        <taxon>Monothalamids</taxon>
        <taxon>Reticulomyxidae</taxon>
        <taxon>Reticulomyxa</taxon>
    </lineage>
</organism>
<comment type="caution">
    <text evidence="2">The sequence shown here is derived from an EMBL/GenBank/DDBJ whole genome shotgun (WGS) entry which is preliminary data.</text>
</comment>
<sequence>AYVGALSNKKWMSFDKFLDKQIMNQMKLNNNNNNNNGLSWGTLFYYTCDVLHEIVMMERDMTGNMSPNELISRYRLDELANLPTDEWLGKDSPNGNSQYLLARNGGAIDPPIHSFVHKNNVLETIYSENSDKEDDDEEEEEEEEEKEEEEEGGSDKDGPEGSILQHHQVLSFSALQM</sequence>
<dbReference type="EMBL" id="ASPP01012296">
    <property type="protein sequence ID" value="ETO20744.1"/>
    <property type="molecule type" value="Genomic_DNA"/>
</dbReference>
<evidence type="ECO:0000313" key="2">
    <source>
        <dbReference type="EMBL" id="ETO20744.1"/>
    </source>
</evidence>
<feature type="compositionally biased region" description="Acidic residues" evidence="1">
    <location>
        <begin position="131"/>
        <end position="152"/>
    </location>
</feature>
<keyword evidence="2" id="KW-0418">Kinase</keyword>
<dbReference type="Proteomes" id="UP000023152">
    <property type="component" value="Unassembled WGS sequence"/>
</dbReference>
<evidence type="ECO:0000313" key="3">
    <source>
        <dbReference type="Proteomes" id="UP000023152"/>
    </source>
</evidence>
<keyword evidence="2" id="KW-0808">Transferase</keyword>
<proteinExistence type="predicted"/>
<evidence type="ECO:0000256" key="1">
    <source>
        <dbReference type="SAM" id="MobiDB-lite"/>
    </source>
</evidence>
<feature type="compositionally biased region" description="Polar residues" evidence="1">
    <location>
        <begin position="168"/>
        <end position="177"/>
    </location>
</feature>
<accession>X6N4Q3</accession>
<feature type="region of interest" description="Disordered" evidence="1">
    <location>
        <begin position="126"/>
        <end position="177"/>
    </location>
</feature>
<reference evidence="2 3" key="1">
    <citation type="journal article" date="2013" name="Curr. Biol.">
        <title>The Genome of the Foraminiferan Reticulomyxa filosa.</title>
        <authorList>
            <person name="Glockner G."/>
            <person name="Hulsmann N."/>
            <person name="Schleicher M."/>
            <person name="Noegel A.A."/>
            <person name="Eichinger L."/>
            <person name="Gallinger C."/>
            <person name="Pawlowski J."/>
            <person name="Sierra R."/>
            <person name="Euteneuer U."/>
            <person name="Pillet L."/>
            <person name="Moustafa A."/>
            <person name="Platzer M."/>
            <person name="Groth M."/>
            <person name="Szafranski K."/>
            <person name="Schliwa M."/>
        </authorList>
    </citation>
    <scope>NUCLEOTIDE SEQUENCE [LARGE SCALE GENOMIC DNA]</scope>
</reference>
<dbReference type="GO" id="GO:0016301">
    <property type="term" value="F:kinase activity"/>
    <property type="evidence" value="ECO:0007669"/>
    <property type="project" value="UniProtKB-KW"/>
</dbReference>
<feature type="non-terminal residue" evidence="2">
    <location>
        <position position="1"/>
    </location>
</feature>
<dbReference type="AlphaFoldDB" id="X6N4Q3"/>
<keyword evidence="3" id="KW-1185">Reference proteome</keyword>